<gene>
    <name evidence="1" type="ORF">G5714_003442</name>
</gene>
<dbReference type="EMBL" id="JAAMOB010000003">
    <property type="protein sequence ID" value="KAF4115953.1"/>
    <property type="molecule type" value="Genomic_DNA"/>
</dbReference>
<dbReference type="Proteomes" id="UP000579812">
    <property type="component" value="Unassembled WGS sequence"/>
</dbReference>
<sequence length="100" mass="11120">MGGALKSDLYVIKIDHILKVFSKVAPVSNPRRVTSAVAEAPHEVMAWGDMCDLDREDSAALSFLHFARSPPFECKKPAITSWNPLFLLTRIYGPPRRPAV</sequence>
<comment type="caution">
    <text evidence="1">The sequence shown here is derived from an EMBL/GenBank/DDBJ whole genome shotgun (WGS) entry which is preliminary data.</text>
</comment>
<protein>
    <submittedName>
        <fullName evidence="1">Uncharacterized protein</fullName>
    </submittedName>
</protein>
<evidence type="ECO:0000313" key="2">
    <source>
        <dbReference type="Proteomes" id="UP000579812"/>
    </source>
</evidence>
<reference evidence="1 2" key="1">
    <citation type="submission" date="2020-04" db="EMBL/GenBank/DDBJ databases">
        <title>Chromosome-level genome assembly of a cyprinid fish Onychostoma macrolepis by integration of Nanopore Sequencing, Bionano and Hi-C technology.</title>
        <authorList>
            <person name="Wang D."/>
        </authorList>
    </citation>
    <scope>NUCLEOTIDE SEQUENCE [LARGE SCALE GENOMIC DNA]</scope>
    <source>
        <strain evidence="1">SWU-2019</strain>
        <tissue evidence="1">Muscle</tissue>
    </source>
</reference>
<organism evidence="1 2">
    <name type="scientific">Onychostoma macrolepis</name>
    <dbReference type="NCBI Taxonomy" id="369639"/>
    <lineage>
        <taxon>Eukaryota</taxon>
        <taxon>Metazoa</taxon>
        <taxon>Chordata</taxon>
        <taxon>Craniata</taxon>
        <taxon>Vertebrata</taxon>
        <taxon>Euteleostomi</taxon>
        <taxon>Actinopterygii</taxon>
        <taxon>Neopterygii</taxon>
        <taxon>Teleostei</taxon>
        <taxon>Ostariophysi</taxon>
        <taxon>Cypriniformes</taxon>
        <taxon>Cyprinidae</taxon>
        <taxon>Acrossocheilinae</taxon>
        <taxon>Onychostoma</taxon>
    </lineage>
</organism>
<keyword evidence="2" id="KW-1185">Reference proteome</keyword>
<name>A0A7J6D9I2_9TELE</name>
<accession>A0A7J6D9I2</accession>
<proteinExistence type="predicted"/>
<dbReference type="AlphaFoldDB" id="A0A7J6D9I2"/>
<evidence type="ECO:0000313" key="1">
    <source>
        <dbReference type="EMBL" id="KAF4115953.1"/>
    </source>
</evidence>